<dbReference type="InterPro" id="IPR036129">
    <property type="entry name" value="Glycerate_kinase_sf"/>
</dbReference>
<dbReference type="PANTHER" id="PTHR21599:SF0">
    <property type="entry name" value="GLYCERATE KINASE"/>
    <property type="match status" value="1"/>
</dbReference>
<dbReference type="SUPFAM" id="SSF110738">
    <property type="entry name" value="Glycerate kinase I"/>
    <property type="match status" value="1"/>
</dbReference>
<keyword evidence="6" id="KW-1185">Reference proteome</keyword>
<comment type="similarity">
    <text evidence="1 4">Belongs to the glycerate kinase type-1 family.</text>
</comment>
<dbReference type="Gene3D" id="3.90.1510.10">
    <property type="entry name" value="Glycerate kinase, domain 2"/>
    <property type="match status" value="1"/>
</dbReference>
<evidence type="ECO:0000256" key="2">
    <source>
        <dbReference type="ARBA" id="ARBA00022679"/>
    </source>
</evidence>
<evidence type="ECO:0000256" key="1">
    <source>
        <dbReference type="ARBA" id="ARBA00006284"/>
    </source>
</evidence>
<evidence type="ECO:0000256" key="3">
    <source>
        <dbReference type="ARBA" id="ARBA00022777"/>
    </source>
</evidence>
<dbReference type="InterPro" id="IPR004381">
    <property type="entry name" value="Glycerate_kinase"/>
</dbReference>
<comment type="caution">
    <text evidence="5">The sequence shown here is derived from an EMBL/GenBank/DDBJ whole genome shotgun (WGS) entry which is preliminary data.</text>
</comment>
<evidence type="ECO:0000313" key="5">
    <source>
        <dbReference type="EMBL" id="GGW40142.1"/>
    </source>
</evidence>
<reference evidence="5" key="2">
    <citation type="submission" date="2020-09" db="EMBL/GenBank/DDBJ databases">
        <authorList>
            <person name="Sun Q."/>
            <person name="Kim S."/>
        </authorList>
    </citation>
    <scope>NUCLEOTIDE SEQUENCE</scope>
    <source>
        <strain evidence="5">KCTC 12113</strain>
    </source>
</reference>
<dbReference type="NCBIfam" id="TIGR00045">
    <property type="entry name" value="glycerate kinase"/>
    <property type="match status" value="1"/>
</dbReference>
<dbReference type="InterPro" id="IPR018197">
    <property type="entry name" value="Glycerate_kinase_RE-like"/>
</dbReference>
<sequence length="383" mass="40081">MKKIVVACDSFKGCVSSMEIAEHAEIAIHRIYPECMVTKIAVGDGGEGTLSALVSKLKGELVTCKVNGPLFDPVLAEYGIIGGNGTAIIEMAVASGLTLLPMGKRNPMLTSTFGTGELIKDALGKGCRKILIGIGGSATNDGGTGMLQALGYNFLDNKGEKLGHGGQILNSITAIDDTGVPPEVREASFTIACDVNNPFSGSNGAAYVYARQKGADEHMILELDKGLKNFAKVIKENNNRDIDGVPGAGAAGGIGGGFLGFLNARLKPGIEVVLEAIGFNELIEEADLIVTGEGKLDAQTAMGKTPAGILKAAKKQGVPVIAIGGGVEAVEELNRAGFLAVLPLLPYPVTLQQAMDPKFTLENIRRTLEQQLRIIAFYKSKNV</sequence>
<keyword evidence="3 4" id="KW-0418">Kinase</keyword>
<dbReference type="RefSeq" id="WP_026813729.1">
    <property type="nucleotide sequence ID" value="NZ_BMWP01000018.1"/>
</dbReference>
<dbReference type="GO" id="GO:0008887">
    <property type="term" value="F:glycerate kinase activity"/>
    <property type="evidence" value="ECO:0007669"/>
    <property type="project" value="UniProtKB-UniRule"/>
</dbReference>
<name>A0A918MNL2_9FLAO</name>
<dbReference type="InterPro" id="IPR018193">
    <property type="entry name" value="Glyc_kinase_flavodox-like_fold"/>
</dbReference>
<protein>
    <submittedName>
        <fullName evidence="5">Glycerate kinase</fullName>
    </submittedName>
</protein>
<dbReference type="EMBL" id="BMWP01000018">
    <property type="protein sequence ID" value="GGW40142.1"/>
    <property type="molecule type" value="Genomic_DNA"/>
</dbReference>
<dbReference type="Pfam" id="PF02595">
    <property type="entry name" value="Gly_kinase"/>
    <property type="match status" value="1"/>
</dbReference>
<proteinExistence type="inferred from homology"/>
<dbReference type="AlphaFoldDB" id="A0A918MNL2"/>
<accession>A0A918MNL2</accession>
<dbReference type="PANTHER" id="PTHR21599">
    <property type="entry name" value="GLYCERATE KINASE"/>
    <property type="match status" value="1"/>
</dbReference>
<dbReference type="GO" id="GO:0031388">
    <property type="term" value="P:organic acid phosphorylation"/>
    <property type="evidence" value="ECO:0007669"/>
    <property type="project" value="UniProtKB-UniRule"/>
</dbReference>
<evidence type="ECO:0000313" key="6">
    <source>
        <dbReference type="Proteomes" id="UP000634668"/>
    </source>
</evidence>
<evidence type="ECO:0000256" key="4">
    <source>
        <dbReference type="PIRNR" id="PIRNR006078"/>
    </source>
</evidence>
<dbReference type="PIRSF" id="PIRSF006078">
    <property type="entry name" value="GlxK"/>
    <property type="match status" value="1"/>
</dbReference>
<dbReference type="Proteomes" id="UP000634668">
    <property type="component" value="Unassembled WGS sequence"/>
</dbReference>
<dbReference type="Gene3D" id="3.40.50.10350">
    <property type="entry name" value="Glycerate kinase, domain 1"/>
    <property type="match status" value="1"/>
</dbReference>
<keyword evidence="2 4" id="KW-0808">Transferase</keyword>
<organism evidence="5 6">
    <name type="scientific">Arenibacter certesii</name>
    <dbReference type="NCBI Taxonomy" id="228955"/>
    <lineage>
        <taxon>Bacteria</taxon>
        <taxon>Pseudomonadati</taxon>
        <taxon>Bacteroidota</taxon>
        <taxon>Flavobacteriia</taxon>
        <taxon>Flavobacteriales</taxon>
        <taxon>Flavobacteriaceae</taxon>
        <taxon>Arenibacter</taxon>
    </lineage>
</organism>
<gene>
    <name evidence="5" type="ORF">GCM10007383_26170</name>
</gene>
<reference evidence="5" key="1">
    <citation type="journal article" date="2014" name="Int. J. Syst. Evol. Microbiol.">
        <title>Complete genome sequence of Corynebacterium casei LMG S-19264T (=DSM 44701T), isolated from a smear-ripened cheese.</title>
        <authorList>
            <consortium name="US DOE Joint Genome Institute (JGI-PGF)"/>
            <person name="Walter F."/>
            <person name="Albersmeier A."/>
            <person name="Kalinowski J."/>
            <person name="Ruckert C."/>
        </authorList>
    </citation>
    <scope>NUCLEOTIDE SEQUENCE</scope>
    <source>
        <strain evidence="5">KCTC 12113</strain>
    </source>
</reference>